<dbReference type="InterPro" id="IPR036397">
    <property type="entry name" value="RNaseH_sf"/>
</dbReference>
<protein>
    <recommendedName>
        <fullName evidence="2">Piwi domain-containing protein</fullName>
    </recommendedName>
</protein>
<proteinExistence type="predicted"/>
<dbReference type="PROSITE" id="PS50822">
    <property type="entry name" value="PIWI"/>
    <property type="match status" value="1"/>
</dbReference>
<dbReference type="GO" id="GO:0003676">
    <property type="term" value="F:nucleic acid binding"/>
    <property type="evidence" value="ECO:0007669"/>
    <property type="project" value="InterPro"/>
</dbReference>
<dbReference type="Pfam" id="PF02171">
    <property type="entry name" value="Piwi"/>
    <property type="match status" value="1"/>
</dbReference>
<keyword evidence="4" id="KW-1185">Reference proteome</keyword>
<dbReference type="Gene3D" id="3.30.420.10">
    <property type="entry name" value="Ribonuclease H-like superfamily/Ribonuclease H"/>
    <property type="match status" value="1"/>
</dbReference>
<dbReference type="InterPro" id="IPR012337">
    <property type="entry name" value="RNaseH-like_sf"/>
</dbReference>
<dbReference type="InterPro" id="IPR003165">
    <property type="entry name" value="Piwi"/>
</dbReference>
<evidence type="ECO:0000256" key="1">
    <source>
        <dbReference type="SAM" id="Coils"/>
    </source>
</evidence>
<evidence type="ECO:0000313" key="4">
    <source>
        <dbReference type="Proteomes" id="UP001280581"/>
    </source>
</evidence>
<reference evidence="3 4" key="1">
    <citation type="submission" date="2021-02" db="EMBL/GenBank/DDBJ databases">
        <title>Genome assembly of Pseudopithomyces chartarum.</title>
        <authorList>
            <person name="Jauregui R."/>
            <person name="Singh J."/>
            <person name="Voisey C."/>
        </authorList>
    </citation>
    <scope>NUCLEOTIDE SEQUENCE [LARGE SCALE GENOMIC DNA]</scope>
    <source>
        <strain evidence="3 4">AGR01</strain>
    </source>
</reference>
<name>A0AAN6M0L8_9PLEO</name>
<dbReference type="EMBL" id="WVTA01000005">
    <property type="protein sequence ID" value="KAK3209680.1"/>
    <property type="molecule type" value="Genomic_DNA"/>
</dbReference>
<dbReference type="PANTHER" id="PTHR22891">
    <property type="entry name" value="EUKARYOTIC TRANSLATION INITIATION FACTOR 2C"/>
    <property type="match status" value="1"/>
</dbReference>
<gene>
    <name evidence="3" type="ORF">GRF29_44g375954</name>
</gene>
<evidence type="ECO:0000313" key="3">
    <source>
        <dbReference type="EMBL" id="KAK3209680.1"/>
    </source>
</evidence>
<dbReference type="Proteomes" id="UP001280581">
    <property type="component" value="Unassembled WGS sequence"/>
</dbReference>
<organism evidence="3 4">
    <name type="scientific">Pseudopithomyces chartarum</name>
    <dbReference type="NCBI Taxonomy" id="1892770"/>
    <lineage>
        <taxon>Eukaryota</taxon>
        <taxon>Fungi</taxon>
        <taxon>Dikarya</taxon>
        <taxon>Ascomycota</taxon>
        <taxon>Pezizomycotina</taxon>
        <taxon>Dothideomycetes</taxon>
        <taxon>Pleosporomycetidae</taxon>
        <taxon>Pleosporales</taxon>
        <taxon>Massarineae</taxon>
        <taxon>Didymosphaeriaceae</taxon>
        <taxon>Pseudopithomyces</taxon>
    </lineage>
</organism>
<feature type="coiled-coil region" evidence="1">
    <location>
        <begin position="258"/>
        <end position="318"/>
    </location>
</feature>
<keyword evidence="1" id="KW-0175">Coiled coil</keyword>
<dbReference type="AlphaFoldDB" id="A0AAN6M0L8"/>
<sequence length="352" mass="39999">MQGGSSGPCVFSAPLGQKSIIDEVKAMVCERIRDWINEMTPASSTYVTLPKKIVYYRDGVSESMYANVKSTELKAIRNAFSTVAIQLSGNKGIDQKIKPYKPEIIAIICGKRHSVRFYPADRSQSDRYDNCRPGTTVDDVVTSPYYQDFYLQSHTALKGTARPAHYFVIANDSNESVDDLRTMTHEICHTYVRAPVSAFYASPAYYADRLCECGRCYLRNFLAAPRGSPARDGFERFRDNIEQQLRCIREGKFDIDARPKLQALVEKAEVEKAEVEKAEVEKAEVEKAEVEKAEVEKAEVEKAEVEKAEVEKAEVEKKCGEYVMNEVKKEFERYRSGGNPWHPNVAKTMFWM</sequence>
<evidence type="ECO:0000259" key="2">
    <source>
        <dbReference type="PROSITE" id="PS50822"/>
    </source>
</evidence>
<feature type="domain" description="Piwi" evidence="2">
    <location>
        <begin position="50"/>
        <end position="210"/>
    </location>
</feature>
<comment type="caution">
    <text evidence="3">The sequence shown here is derived from an EMBL/GenBank/DDBJ whole genome shotgun (WGS) entry which is preliminary data.</text>
</comment>
<dbReference type="SUPFAM" id="SSF53098">
    <property type="entry name" value="Ribonuclease H-like"/>
    <property type="match status" value="1"/>
</dbReference>
<accession>A0AAN6M0L8</accession>
<dbReference type="SMART" id="SM00950">
    <property type="entry name" value="Piwi"/>
    <property type="match status" value="1"/>
</dbReference>